<dbReference type="EMBL" id="AP018227">
    <property type="protein sequence ID" value="BAY84147.1"/>
    <property type="molecule type" value="Genomic_DNA"/>
</dbReference>
<dbReference type="SUPFAM" id="SSF51658">
    <property type="entry name" value="Xylose isomerase-like"/>
    <property type="match status" value="1"/>
</dbReference>
<sequence>MKIFSNKNFHLTYCTNIHPGEDWIQVFANLQQYIPSLKKKLSPDQPFGIGLRLADAASRELLQGNTLEEFKSWLNEHDLYVFTLNGFPYGGFHSQVVKDKVYAPDWSKQERLDYTLRLTKILAELLPDDIEGSISTVPLSYKPWFEGNQLSQAKVTSSATIYIAQVVAQMVRIRAATDKVLHLNLEPEPDALLENADEVIKYFEKYLLPIGGTYLAKSLGIPQAAAEVLLLEHVRVCYDTCHFAVEYENPASVFQRFAAAGIQIGKIQISAAIKAQIPQEKSKRLLLKERLQPFAESTYLHQVIARHPDGKLQHYPDLGAALSFLEESTASEWRTHFHVPLFIDDYQIVQSTQDDIVNVFELLQNNEICNHLEIETYTWEVLPPEMKVDIESSIQREYEWVLWKLQAINYQELVEVR</sequence>
<gene>
    <name evidence="1" type="ORF">NIES267_36430</name>
</gene>
<accession>A0A1Z4LSG0</accession>
<dbReference type="InterPro" id="IPR036237">
    <property type="entry name" value="Xyl_isomerase-like_sf"/>
</dbReference>
<reference evidence="1 2" key="1">
    <citation type="submission" date="2017-06" db="EMBL/GenBank/DDBJ databases">
        <title>Genome sequencing of cyanobaciteial culture collection at National Institute for Environmental Studies (NIES).</title>
        <authorList>
            <person name="Hirose Y."/>
            <person name="Shimura Y."/>
            <person name="Fujisawa T."/>
            <person name="Nakamura Y."/>
            <person name="Kawachi M."/>
        </authorList>
    </citation>
    <scope>NUCLEOTIDE SEQUENCE [LARGE SCALE GENOMIC DNA]</scope>
    <source>
        <strain evidence="1 2">NIES-267</strain>
    </source>
</reference>
<proteinExistence type="predicted"/>
<dbReference type="Proteomes" id="UP000218418">
    <property type="component" value="Chromosome"/>
</dbReference>
<name>A0A1Z4LSG0_9CYAN</name>
<keyword evidence="2" id="KW-1185">Reference proteome</keyword>
<dbReference type="Gene3D" id="3.20.20.150">
    <property type="entry name" value="Divalent-metal-dependent TIM barrel enzymes"/>
    <property type="match status" value="1"/>
</dbReference>
<organism evidence="1 2">
    <name type="scientific">Calothrix parasitica NIES-267</name>
    <dbReference type="NCBI Taxonomy" id="1973488"/>
    <lineage>
        <taxon>Bacteria</taxon>
        <taxon>Bacillati</taxon>
        <taxon>Cyanobacteriota</taxon>
        <taxon>Cyanophyceae</taxon>
        <taxon>Nostocales</taxon>
        <taxon>Calotrichaceae</taxon>
        <taxon>Calothrix</taxon>
    </lineage>
</organism>
<evidence type="ECO:0000313" key="2">
    <source>
        <dbReference type="Proteomes" id="UP000218418"/>
    </source>
</evidence>
<dbReference type="NCBIfam" id="NF035939">
    <property type="entry name" value="TIM_EboE"/>
    <property type="match status" value="1"/>
</dbReference>
<evidence type="ECO:0008006" key="3">
    <source>
        <dbReference type="Google" id="ProtNLM"/>
    </source>
</evidence>
<dbReference type="AlphaFoldDB" id="A0A1Z4LSG0"/>
<evidence type="ECO:0000313" key="1">
    <source>
        <dbReference type="EMBL" id="BAY84147.1"/>
    </source>
</evidence>
<dbReference type="OrthoDB" id="9785907at2"/>
<protein>
    <recommendedName>
        <fullName evidence="3">Xylose isomerase-like TIM barrel domain-containing protein</fullName>
    </recommendedName>
</protein>